<evidence type="ECO:0000313" key="1">
    <source>
        <dbReference type="EMBL" id="CEG14004.1"/>
    </source>
</evidence>
<dbReference type="EMBL" id="CCXY01000454">
    <property type="protein sequence ID" value="CEG14004.1"/>
    <property type="molecule type" value="Genomic_DNA"/>
</dbReference>
<proteinExistence type="predicted"/>
<dbReference type="AlphaFoldDB" id="A0A098EER6"/>
<gene>
    <name evidence="1" type="ORF">MSIBF_A870003</name>
</gene>
<name>A0A098EER6_9ZZZZ</name>
<organism evidence="1">
    <name type="scientific">groundwater metagenome</name>
    <dbReference type="NCBI Taxonomy" id="717931"/>
    <lineage>
        <taxon>unclassified sequences</taxon>
        <taxon>metagenomes</taxon>
        <taxon>ecological metagenomes</taxon>
    </lineage>
</organism>
<accession>A0A098EER6</accession>
<protein>
    <submittedName>
        <fullName evidence="1">Uncharacterized protein</fullName>
    </submittedName>
</protein>
<sequence>MYIRHKKTPNRRKYYLIVKTVQTKDGKSKQKVVTYLGTVEKILNVFEKHKKN</sequence>
<reference evidence="1" key="1">
    <citation type="submission" date="2014-09" db="EMBL/GenBank/DDBJ databases">
        <authorList>
            <person name="Probst J Alexander"/>
        </authorList>
    </citation>
    <scope>NUCLEOTIDE SEQUENCE</scope>
</reference>